<dbReference type="GO" id="GO:0006952">
    <property type="term" value="P:defense response"/>
    <property type="evidence" value="ECO:0007669"/>
    <property type="project" value="UniProtKB-KW"/>
</dbReference>
<dbReference type="InterPro" id="IPR055414">
    <property type="entry name" value="LRR_R13L4/SHOC2-like"/>
</dbReference>
<dbReference type="Gramene" id="rna-AYBTSS11_LOCUS10992">
    <property type="protein sequence ID" value="CAJ1942731.1"/>
    <property type="gene ID" value="gene-AYBTSS11_LOCUS10992"/>
</dbReference>
<dbReference type="Pfam" id="PF00931">
    <property type="entry name" value="NB-ARC"/>
    <property type="match status" value="1"/>
</dbReference>
<dbReference type="Gene3D" id="1.10.10.10">
    <property type="entry name" value="Winged helix-like DNA-binding domain superfamily/Winged helix DNA-binding domain"/>
    <property type="match status" value="1"/>
</dbReference>
<gene>
    <name evidence="5" type="ORF">AYBTSS11_LOCUS10992</name>
</gene>
<protein>
    <recommendedName>
        <fullName evidence="7">Disease resistance protein</fullName>
    </recommendedName>
</protein>
<keyword evidence="6" id="KW-1185">Reference proteome</keyword>
<evidence type="ECO:0000259" key="3">
    <source>
        <dbReference type="Pfam" id="PF00931"/>
    </source>
</evidence>
<organism evidence="5 6">
    <name type="scientific">Sphenostylis stenocarpa</name>
    <dbReference type="NCBI Taxonomy" id="92480"/>
    <lineage>
        <taxon>Eukaryota</taxon>
        <taxon>Viridiplantae</taxon>
        <taxon>Streptophyta</taxon>
        <taxon>Embryophyta</taxon>
        <taxon>Tracheophyta</taxon>
        <taxon>Spermatophyta</taxon>
        <taxon>Magnoliopsida</taxon>
        <taxon>eudicotyledons</taxon>
        <taxon>Gunneridae</taxon>
        <taxon>Pentapetalae</taxon>
        <taxon>rosids</taxon>
        <taxon>fabids</taxon>
        <taxon>Fabales</taxon>
        <taxon>Fabaceae</taxon>
        <taxon>Papilionoideae</taxon>
        <taxon>50 kb inversion clade</taxon>
        <taxon>NPAAA clade</taxon>
        <taxon>indigoferoid/millettioid clade</taxon>
        <taxon>Phaseoleae</taxon>
        <taxon>Sphenostylis</taxon>
    </lineage>
</organism>
<keyword evidence="2" id="KW-0611">Plant defense</keyword>
<dbReference type="GO" id="GO:0043531">
    <property type="term" value="F:ADP binding"/>
    <property type="evidence" value="ECO:0007669"/>
    <property type="project" value="InterPro"/>
</dbReference>
<dbReference type="Gene3D" id="3.80.10.10">
    <property type="entry name" value="Ribonuclease Inhibitor"/>
    <property type="match status" value="1"/>
</dbReference>
<feature type="domain" description="NB-ARC" evidence="3">
    <location>
        <begin position="255"/>
        <end position="383"/>
    </location>
</feature>
<reference evidence="5" key="1">
    <citation type="submission" date="2023-10" db="EMBL/GenBank/DDBJ databases">
        <authorList>
            <person name="Domelevo Entfellner J.-B."/>
        </authorList>
    </citation>
    <scope>NUCLEOTIDE SEQUENCE</scope>
</reference>
<accession>A0AA86SCT1</accession>
<evidence type="ECO:0008006" key="7">
    <source>
        <dbReference type="Google" id="ProtNLM"/>
    </source>
</evidence>
<dbReference type="Proteomes" id="UP001189624">
    <property type="component" value="Chromosome 3"/>
</dbReference>
<dbReference type="InterPro" id="IPR002182">
    <property type="entry name" value="NB-ARC"/>
</dbReference>
<keyword evidence="1" id="KW-0677">Repeat</keyword>
<dbReference type="InterPro" id="IPR027417">
    <property type="entry name" value="P-loop_NTPase"/>
</dbReference>
<dbReference type="InterPro" id="IPR042197">
    <property type="entry name" value="Apaf_helical"/>
</dbReference>
<dbReference type="PRINTS" id="PR00364">
    <property type="entry name" value="DISEASERSIST"/>
</dbReference>
<evidence type="ECO:0000259" key="4">
    <source>
        <dbReference type="Pfam" id="PF23598"/>
    </source>
</evidence>
<proteinExistence type="predicted"/>
<evidence type="ECO:0000313" key="5">
    <source>
        <dbReference type="EMBL" id="CAJ1942731.1"/>
    </source>
</evidence>
<dbReference type="Pfam" id="PF23598">
    <property type="entry name" value="LRR_14"/>
    <property type="match status" value="1"/>
</dbReference>
<dbReference type="InterPro" id="IPR032675">
    <property type="entry name" value="LRR_dom_sf"/>
</dbReference>
<dbReference type="EMBL" id="OY731400">
    <property type="protein sequence ID" value="CAJ1942731.1"/>
    <property type="molecule type" value="Genomic_DNA"/>
</dbReference>
<dbReference type="SUPFAM" id="SSF52047">
    <property type="entry name" value="RNI-like"/>
    <property type="match status" value="1"/>
</dbReference>
<dbReference type="Gene3D" id="1.10.8.430">
    <property type="entry name" value="Helical domain of apoptotic protease-activating factors"/>
    <property type="match status" value="1"/>
</dbReference>
<dbReference type="InterPro" id="IPR036388">
    <property type="entry name" value="WH-like_DNA-bd_sf"/>
</dbReference>
<feature type="domain" description="Disease resistance R13L4/SHOC-2-like LRR" evidence="4">
    <location>
        <begin position="750"/>
        <end position="898"/>
    </location>
</feature>
<dbReference type="PANTHER" id="PTHR36766:SF21">
    <property type="entry name" value="NB-ARC DOMAIN DISEASE RESISTANCE PROTEIN"/>
    <property type="match status" value="1"/>
</dbReference>
<evidence type="ECO:0000256" key="1">
    <source>
        <dbReference type="ARBA" id="ARBA00022737"/>
    </source>
</evidence>
<dbReference type="SUPFAM" id="SSF52540">
    <property type="entry name" value="P-loop containing nucleoside triphosphate hydrolases"/>
    <property type="match status" value="1"/>
</dbReference>
<dbReference type="PANTHER" id="PTHR36766">
    <property type="entry name" value="PLANT BROAD-SPECTRUM MILDEW RESISTANCE PROTEIN RPW8"/>
    <property type="match status" value="1"/>
</dbReference>
<evidence type="ECO:0000313" key="6">
    <source>
        <dbReference type="Proteomes" id="UP001189624"/>
    </source>
</evidence>
<evidence type="ECO:0000256" key="2">
    <source>
        <dbReference type="ARBA" id="ARBA00022821"/>
    </source>
</evidence>
<name>A0AA86SCT1_9FABA</name>
<dbReference type="Gene3D" id="3.40.50.300">
    <property type="entry name" value="P-loop containing nucleotide triphosphate hydrolases"/>
    <property type="match status" value="1"/>
</dbReference>
<dbReference type="AlphaFoldDB" id="A0AA86SCT1"/>
<sequence length="917" mass="104890">MLHPNIPFFILTLTNRLFHQLAELVVTFNVSPIHDLFSRLQIPNLATLPDYKYLVSRYPNFNLFNSNSNPLAVEEGSNRLAIMGETKQLVILTRFQDAMRMVVDIVEKGRKNKRSRRILRSTLKNMTLVVQEIKLYNEHLNPPREEIITLVKEKDVGEGLVCNSCSRSLWWTKFLSWFSLYGEGLLHNKDDFFTADDRQVKDIKNTLYKVREIIEILDIENFKQNLKGAGTPIKCPFGVPENPEFTVGLGPLLSKLKMEVLEEGMSILLLSGLGGSGKTTLATKLCRDGEVKAKFKDNILFITFSQTPKLKNIVERLFEHCGYHVPEFVSDEDAIKRLEILMRKIEGSPLLLVLDDVWPGSEALVEKFKFQMSDYKILVTSRVSFPKFRPQFILKPLSHDDAMTLFRHHAHLEESRSKCSSSIPSEEIVQKVVRYCKGLPLVIKVIGRSLSRQSIELWKKTVEELSQGHILDSSTELFTCFQKLLDVLEDNPNIKECFMDLGLFPEDQRIPLPALIDMWAELYKLDDDGLEAMEIIKKLDSMNLANVLVARKNTSDSDNYYYNNHFVVLHDLLRDLAIYQNNREPIEHRKRLITGINENQSEWWLGIKQQGMMSRLLSNYRGWCVKQTLQQVSARTLSISTDETCASYWSDIQPSHAEVLILNLQTKKYSFPEFMEKMIKLKVLIMTNYGFHHSEVDNFKLLGSVSNLKRIRLERISVPHLGALKNLKKLSLYMCSNISQAFENGTILVSDSFPSLVDLNIDYCNDTVAFPNGICDITPLKKLSITNCHKLCSLPQEIGQLLNLELLNLSSCTDLEEIPDSIGNLSKLRLLNISNCISLPSLPDDIGNLCNLRNLNMTSCARCELPYSITNLENLKLVVCDEETAASWEAFEAMLPNLKVEVPQVDVNLNWLHSIIY</sequence>